<feature type="domain" description="Flagellar hook-length control protein-like C-terminal" evidence="1">
    <location>
        <begin position="273"/>
        <end position="342"/>
    </location>
</feature>
<evidence type="ECO:0000259" key="1">
    <source>
        <dbReference type="Pfam" id="PF02120"/>
    </source>
</evidence>
<name>A0A916J154_9PROT</name>
<dbReference type="EMBL" id="CAJQUM010000001">
    <property type="protein sequence ID" value="CAG4882205.1"/>
    <property type="molecule type" value="Genomic_DNA"/>
</dbReference>
<protein>
    <recommendedName>
        <fullName evidence="1">Flagellar hook-length control protein-like C-terminal domain-containing protein</fullName>
    </recommendedName>
</protein>
<accession>A0A916J154</accession>
<dbReference type="RefSeq" id="WP_220634304.1">
    <property type="nucleotide sequence ID" value="NZ_CAJQUM010000001.1"/>
</dbReference>
<keyword evidence="3" id="KW-1185">Reference proteome</keyword>
<comment type="caution">
    <text evidence="2">The sequence shown here is derived from an EMBL/GenBank/DDBJ whole genome shotgun (WGS) entry which is preliminary data.</text>
</comment>
<dbReference type="Pfam" id="PF02120">
    <property type="entry name" value="Flg_hook"/>
    <property type="match status" value="1"/>
</dbReference>
<dbReference type="AlphaFoldDB" id="A0A916J154"/>
<evidence type="ECO:0000313" key="2">
    <source>
        <dbReference type="EMBL" id="CAG4882205.1"/>
    </source>
</evidence>
<gene>
    <name evidence="2" type="ORF">GTOL_10087</name>
</gene>
<evidence type="ECO:0000313" key="3">
    <source>
        <dbReference type="Proteomes" id="UP000742786"/>
    </source>
</evidence>
<dbReference type="InterPro" id="IPR021136">
    <property type="entry name" value="Flagellar_hook_control-like_C"/>
</dbReference>
<sequence>MLQPDLNLQVRLLSEAQKLPEKWGDRVSSVTRLAPGQAVVARIQEQLPDGRFKVQVAGNSLAMQLPAESRAGQSVRLVYVGTEPRLSFALLETPGSESYTTSMSSAGRLVSSLALGAQPDPLHAAGATPVLASMPMAEIEIESRLRQALSQSGLFYESHQAQWAAGDHPLEQLLKEPQGRLSPRVTGCAATPAGTGLGAVPMTMSGIALQDNATTIASHEPNAQEIPVHPETLHIIQHQLSVLETCQILWQGHIWPGQAMDWEIIEQPQGDPEQQQSGWDTRLSLDMAVLGPVDARLRIRQGNVAITLQADSEEAIGLMQQHCPNLIRALETAGLSVSDLRMTRHAG</sequence>
<dbReference type="Gene3D" id="3.30.750.140">
    <property type="match status" value="1"/>
</dbReference>
<dbReference type="Proteomes" id="UP000742786">
    <property type="component" value="Unassembled WGS sequence"/>
</dbReference>
<organism evidence="2 3">
    <name type="scientific">Georgfuchsia toluolica</name>
    <dbReference type="NCBI Taxonomy" id="424218"/>
    <lineage>
        <taxon>Bacteria</taxon>
        <taxon>Pseudomonadati</taxon>
        <taxon>Pseudomonadota</taxon>
        <taxon>Betaproteobacteria</taxon>
        <taxon>Nitrosomonadales</taxon>
        <taxon>Sterolibacteriaceae</taxon>
        <taxon>Georgfuchsia</taxon>
    </lineage>
</organism>
<proteinExistence type="predicted"/>
<reference evidence="2" key="1">
    <citation type="submission" date="2021-04" db="EMBL/GenBank/DDBJ databases">
        <authorList>
            <person name="Hornung B."/>
        </authorList>
    </citation>
    <scope>NUCLEOTIDE SEQUENCE</scope>
    <source>
        <strain evidence="2">G5G6</strain>
    </source>
</reference>
<dbReference type="InterPro" id="IPR038610">
    <property type="entry name" value="FliK-like_C_sf"/>
</dbReference>